<organism evidence="2 3">
    <name type="scientific">Blattamonas nauphoetae</name>
    <dbReference type="NCBI Taxonomy" id="2049346"/>
    <lineage>
        <taxon>Eukaryota</taxon>
        <taxon>Metamonada</taxon>
        <taxon>Preaxostyla</taxon>
        <taxon>Oxymonadida</taxon>
        <taxon>Blattamonas</taxon>
    </lineage>
</organism>
<reference evidence="2 3" key="1">
    <citation type="journal article" date="2022" name="bioRxiv">
        <title>Genomics of Preaxostyla Flagellates Illuminates Evolutionary Transitions and the Path Towards Mitochondrial Loss.</title>
        <authorList>
            <person name="Novak L.V.F."/>
            <person name="Treitli S.C."/>
            <person name="Pyrih J."/>
            <person name="Halakuc P."/>
            <person name="Pipaliya S.V."/>
            <person name="Vacek V."/>
            <person name="Brzon O."/>
            <person name="Soukal P."/>
            <person name="Eme L."/>
            <person name="Dacks J.B."/>
            <person name="Karnkowska A."/>
            <person name="Elias M."/>
            <person name="Hampl V."/>
        </authorList>
    </citation>
    <scope>NUCLEOTIDE SEQUENCE [LARGE SCALE GENOMIC DNA]</scope>
    <source>
        <strain evidence="2">NAU3</strain>
        <tissue evidence="2">Gut</tissue>
    </source>
</reference>
<evidence type="ECO:0000256" key="1">
    <source>
        <dbReference type="SAM" id="MobiDB-lite"/>
    </source>
</evidence>
<comment type="caution">
    <text evidence="2">The sequence shown here is derived from an EMBL/GenBank/DDBJ whole genome shotgun (WGS) entry which is preliminary data.</text>
</comment>
<feature type="region of interest" description="Disordered" evidence="1">
    <location>
        <begin position="380"/>
        <end position="408"/>
    </location>
</feature>
<proteinExistence type="predicted"/>
<dbReference type="EMBL" id="JARBJD010000073">
    <property type="protein sequence ID" value="KAK2954875.1"/>
    <property type="molecule type" value="Genomic_DNA"/>
</dbReference>
<name>A0ABQ9XTR6_9EUKA</name>
<protein>
    <recommendedName>
        <fullName evidence="4">U-box domain-containing protein</fullName>
    </recommendedName>
</protein>
<keyword evidence="3" id="KW-1185">Reference proteome</keyword>
<feature type="region of interest" description="Disordered" evidence="1">
    <location>
        <begin position="906"/>
        <end position="932"/>
    </location>
</feature>
<evidence type="ECO:0000313" key="3">
    <source>
        <dbReference type="Proteomes" id="UP001281761"/>
    </source>
</evidence>
<sequence>MSESTQIMSLTGTILCLSTDLAWNKPFPTFKTIEEFFVRYGRLESLNVTVEDSYQPQIDFSVSLETAVQFEALNGFFLRRFNGMNFAVLSISKETGTPFEIFGIPGTVPDEGNDRVFSLNLVIQQSDGVNTFMLQRRLQYFGDIVTFCASIDSKHLDCTQLSIQMITKSSLEDIRRTFESSNQNRQLTTLELSKFQPISTILHLMSIPSSHSYQRLSPPLSDITAAISAFRDRNKWLIDGSRNLNSQSSSTRTVVLKNLPFNVSVNQSQQLHLVKMKSLIINNENITDSTATALMEVENDRSLAYMLNRGRNLTLGGRKITVTSSTSSDFILGQENELGQDHSDAQVYTYLPRTLDPPWHTSPTGGPRWNTPPMQLQINPNPAGKEMKPTRPLNEPSQEENTDVAPTDGLSKLEQQTKPEQTQFTPPTGMGILESLNVTVEDSYQPQIDFSVSLETAVQFEALNGFFLRRFEREEFAVLSFSKEAGTPFEIYGIPDTVPGEGSDRILSLDLQVQRSDEIKSDAIRTRIQEFGDTVSVFTTISSENREYAQLSIQMITQLSFEDIRRTIESSNQTRLFSTINLSKYQPPLHCEVCVQTDSDHIFALHSSEISPETVSGLCLAAAYYLPNRENRWTEGPDCDRTIELLSRQIKEIGHLQKPSLLDTLARQEMPTPVFEHVLELLNSKNDALLATTIMFLTTVVHSFKDKSLFQRLVRLGLFNRLPLAAMLHPIHLRTPTFIVDARTPFRRLLGTVEFQPSETERQQPHTDINFDDLQQYVLAPLEPFLHHVFKCRFQLLDAQRTTHVRVFLQEMIPDLPLDQFRTSWIVPVCILCTSLISFIDNDDLVRRYSTLVPVSERLKCLEEEGWVDEMEHRCHPTSQKALYDTSFNFFKDVMDEVGANLEAQQVSTETERRPPQYTPSAGMVKFDSKPEQTSFTPYTGMGKFESKPEQPQFTPPPRMGMFEAEQALQPVYHIPEMVPINSKPEQPQSARYPGMGKIESRQPQPKPDMPRLVCPLTGKPIVHRAHLVNIPDTFYEKKALQTFIIENGMSPETFETIEVDAIVDDDGYELDEELDRVAMCLLSQTMGPD</sequence>
<evidence type="ECO:0008006" key="4">
    <source>
        <dbReference type="Google" id="ProtNLM"/>
    </source>
</evidence>
<accession>A0ABQ9XTR6</accession>
<evidence type="ECO:0000313" key="2">
    <source>
        <dbReference type="EMBL" id="KAK2954875.1"/>
    </source>
</evidence>
<gene>
    <name evidence="2" type="ORF">BLNAU_10205</name>
</gene>
<feature type="region of interest" description="Disordered" evidence="1">
    <location>
        <begin position="986"/>
        <end position="1009"/>
    </location>
</feature>
<dbReference type="Proteomes" id="UP001281761">
    <property type="component" value="Unassembled WGS sequence"/>
</dbReference>